<keyword evidence="7" id="KW-0902">Two-component regulatory system</keyword>
<dbReference type="PANTHER" id="PTHR42878:SF7">
    <property type="entry name" value="SENSOR HISTIDINE KINASE GLRK"/>
    <property type="match status" value="1"/>
</dbReference>
<evidence type="ECO:0000256" key="1">
    <source>
        <dbReference type="ARBA" id="ARBA00000085"/>
    </source>
</evidence>
<proteinExistence type="predicted"/>
<dbReference type="Proteomes" id="UP000191680">
    <property type="component" value="Unassembled WGS sequence"/>
</dbReference>
<dbReference type="GO" id="GO:0000155">
    <property type="term" value="F:phosphorelay sensor kinase activity"/>
    <property type="evidence" value="ECO:0007669"/>
    <property type="project" value="InterPro"/>
</dbReference>
<dbReference type="SUPFAM" id="SSF55874">
    <property type="entry name" value="ATPase domain of HSP90 chaperone/DNA topoisomerase II/histidine kinase"/>
    <property type="match status" value="1"/>
</dbReference>
<sequence length="608" mass="69059">MHTIKGRILLAFAALCLLTTPVILFYFSSSEKINLAHNIKEQVDVFNINRLKVLNVYNQILESDSKLDAFYLESSTNNIKKYQQFYANALNALVALKENQQLTSQVVELRLETIEQRLTLLNTNVNELIRLKRKRGFKDYGLEGNMRSQIHQLENVTSISLSENLMLRRREKDFFLRGDLHYANLLNQHADSLIERMAANFDENHKAIIVLNRYKEIFNDIVKIESAIGNENAGLVYNIHELSNQLDQDVESLHGVLKEDLTLLSKGIRNFIILFLLITILFLVAFAFIFSNYITKPIKLLIEDMNRVIANKFKTETAIQTKSSTQEILQLKTSYTKLTETIKDQVNALNIKNAELERLNGKLKESEVELKDASQIKDKFFSIISHDLKGYTSNIVSMTQVLNANTKLTGEERRVFGSHLQDTAQNLQLLLDNLLNWAKNQMNDKNLNKRSFDINKVLEKNVELIREVAIRKNITLNIDHKAILKGYADKDMVDFVVRNLLSNALKFTPEGESITVAATEKEHELAITIKDTGVGMTKTQIKELLNANTQAISTKGTNNEEGNGLGFGICLDFIKRNGGKIIIDSKVGVGSSFTFTIPTQLSRTSILN</sequence>
<evidence type="ECO:0000313" key="12">
    <source>
        <dbReference type="Proteomes" id="UP000191680"/>
    </source>
</evidence>
<keyword evidence="12" id="KW-1185">Reference proteome</keyword>
<dbReference type="InterPro" id="IPR004358">
    <property type="entry name" value="Sig_transdc_His_kin-like_C"/>
</dbReference>
<keyword evidence="6" id="KW-0067">ATP-binding</keyword>
<keyword evidence="9" id="KW-1133">Transmembrane helix</keyword>
<evidence type="ECO:0000256" key="4">
    <source>
        <dbReference type="ARBA" id="ARBA00022741"/>
    </source>
</evidence>
<gene>
    <name evidence="11" type="ORF">BUL40_05435</name>
</gene>
<dbReference type="PROSITE" id="PS50109">
    <property type="entry name" value="HIS_KIN"/>
    <property type="match status" value="1"/>
</dbReference>
<dbReference type="GO" id="GO:0005524">
    <property type="term" value="F:ATP binding"/>
    <property type="evidence" value="ECO:0007669"/>
    <property type="project" value="UniProtKB-KW"/>
</dbReference>
<dbReference type="InterPro" id="IPR050351">
    <property type="entry name" value="BphY/WalK/GraS-like"/>
</dbReference>
<dbReference type="AlphaFoldDB" id="A0A1V6LSW2"/>
<organism evidence="11 12">
    <name type="scientific">Croceivirga radicis</name>
    <dbReference type="NCBI Taxonomy" id="1929488"/>
    <lineage>
        <taxon>Bacteria</taxon>
        <taxon>Pseudomonadati</taxon>
        <taxon>Bacteroidota</taxon>
        <taxon>Flavobacteriia</taxon>
        <taxon>Flavobacteriales</taxon>
        <taxon>Flavobacteriaceae</taxon>
        <taxon>Croceivirga</taxon>
    </lineage>
</organism>
<keyword evidence="3" id="KW-0808">Transferase</keyword>
<feature type="coiled-coil region" evidence="8">
    <location>
        <begin position="339"/>
        <end position="376"/>
    </location>
</feature>
<accession>A0A1V6LSW2</accession>
<keyword evidence="5" id="KW-0418">Kinase</keyword>
<dbReference type="PRINTS" id="PR00344">
    <property type="entry name" value="BCTRLSENSOR"/>
</dbReference>
<dbReference type="InterPro" id="IPR005467">
    <property type="entry name" value="His_kinase_dom"/>
</dbReference>
<feature type="transmembrane region" description="Helical" evidence="9">
    <location>
        <begin position="271"/>
        <end position="290"/>
    </location>
</feature>
<keyword evidence="9" id="KW-0812">Transmembrane</keyword>
<dbReference type="PANTHER" id="PTHR42878">
    <property type="entry name" value="TWO-COMPONENT HISTIDINE KINASE"/>
    <property type="match status" value="1"/>
</dbReference>
<evidence type="ECO:0000256" key="9">
    <source>
        <dbReference type="SAM" id="Phobius"/>
    </source>
</evidence>
<evidence type="ECO:0000256" key="3">
    <source>
        <dbReference type="ARBA" id="ARBA00022679"/>
    </source>
</evidence>
<dbReference type="Gene3D" id="6.10.340.10">
    <property type="match status" value="1"/>
</dbReference>
<comment type="catalytic activity">
    <reaction evidence="1">
        <text>ATP + protein L-histidine = ADP + protein N-phospho-L-histidine.</text>
        <dbReference type="EC" id="2.7.13.3"/>
    </reaction>
</comment>
<dbReference type="InterPro" id="IPR036097">
    <property type="entry name" value="HisK_dim/P_sf"/>
</dbReference>
<dbReference type="InterPro" id="IPR036890">
    <property type="entry name" value="HATPase_C_sf"/>
</dbReference>
<dbReference type="Gene3D" id="3.30.565.10">
    <property type="entry name" value="Histidine kinase-like ATPase, C-terminal domain"/>
    <property type="match status" value="1"/>
</dbReference>
<reference evidence="11 12" key="1">
    <citation type="submission" date="2016-12" db="EMBL/GenBank/DDBJ databases">
        <authorList>
            <person name="Song W.-J."/>
            <person name="Kurnit D.M."/>
        </authorList>
    </citation>
    <scope>NUCLEOTIDE SEQUENCE [LARGE SCALE GENOMIC DNA]</scope>
    <source>
        <strain evidence="11 12">HSG9</strain>
    </source>
</reference>
<dbReference type="GO" id="GO:0000156">
    <property type="term" value="F:phosphorelay response regulator activity"/>
    <property type="evidence" value="ECO:0007669"/>
    <property type="project" value="TreeGrafter"/>
</dbReference>
<dbReference type="Gene3D" id="1.10.287.130">
    <property type="match status" value="1"/>
</dbReference>
<keyword evidence="8" id="KW-0175">Coiled coil</keyword>
<dbReference type="SUPFAM" id="SSF47384">
    <property type="entry name" value="Homodimeric domain of signal transducing histidine kinase"/>
    <property type="match status" value="1"/>
</dbReference>
<dbReference type="Pfam" id="PF02518">
    <property type="entry name" value="HATPase_c"/>
    <property type="match status" value="1"/>
</dbReference>
<keyword evidence="9" id="KW-0472">Membrane</keyword>
<feature type="domain" description="Histidine kinase" evidence="10">
    <location>
        <begin position="383"/>
        <end position="601"/>
    </location>
</feature>
<evidence type="ECO:0000256" key="8">
    <source>
        <dbReference type="SAM" id="Coils"/>
    </source>
</evidence>
<evidence type="ECO:0000313" key="11">
    <source>
        <dbReference type="EMBL" id="OQD43281.1"/>
    </source>
</evidence>
<protein>
    <recommendedName>
        <fullName evidence="2">histidine kinase</fullName>
        <ecNumber evidence="2">2.7.13.3</ecNumber>
    </recommendedName>
</protein>
<evidence type="ECO:0000256" key="2">
    <source>
        <dbReference type="ARBA" id="ARBA00012438"/>
    </source>
</evidence>
<dbReference type="EMBL" id="MTBC01000003">
    <property type="protein sequence ID" value="OQD43281.1"/>
    <property type="molecule type" value="Genomic_DNA"/>
</dbReference>
<dbReference type="OrthoDB" id="9781208at2"/>
<evidence type="ECO:0000256" key="7">
    <source>
        <dbReference type="ARBA" id="ARBA00023012"/>
    </source>
</evidence>
<dbReference type="SMART" id="SM00387">
    <property type="entry name" value="HATPase_c"/>
    <property type="match status" value="1"/>
</dbReference>
<dbReference type="InterPro" id="IPR003594">
    <property type="entry name" value="HATPase_dom"/>
</dbReference>
<evidence type="ECO:0000259" key="10">
    <source>
        <dbReference type="PROSITE" id="PS50109"/>
    </source>
</evidence>
<keyword evidence="4" id="KW-0547">Nucleotide-binding</keyword>
<dbReference type="GO" id="GO:0030295">
    <property type="term" value="F:protein kinase activator activity"/>
    <property type="evidence" value="ECO:0007669"/>
    <property type="project" value="TreeGrafter"/>
</dbReference>
<comment type="caution">
    <text evidence="11">The sequence shown here is derived from an EMBL/GenBank/DDBJ whole genome shotgun (WGS) entry which is preliminary data.</text>
</comment>
<name>A0A1V6LSW2_9FLAO</name>
<dbReference type="RefSeq" id="WP_080318399.1">
    <property type="nucleotide sequence ID" value="NZ_MTBC01000003.1"/>
</dbReference>
<dbReference type="GO" id="GO:0007234">
    <property type="term" value="P:osmosensory signaling via phosphorelay pathway"/>
    <property type="evidence" value="ECO:0007669"/>
    <property type="project" value="TreeGrafter"/>
</dbReference>
<evidence type="ECO:0000256" key="6">
    <source>
        <dbReference type="ARBA" id="ARBA00022840"/>
    </source>
</evidence>
<evidence type="ECO:0000256" key="5">
    <source>
        <dbReference type="ARBA" id="ARBA00022777"/>
    </source>
</evidence>
<dbReference type="EC" id="2.7.13.3" evidence="2"/>